<dbReference type="EMBL" id="JBHSSC010000039">
    <property type="protein sequence ID" value="MFC6181577.1"/>
    <property type="molecule type" value="Genomic_DNA"/>
</dbReference>
<keyword evidence="2" id="KW-1185">Reference proteome</keyword>
<sequence>MNKDVKVINDRLQPRFKRVSQTRYWLQVADDHYGQTYNFFFNYQRKWQRLKSIPLHTITTYDLAYLETVVSELQTLTKLTIDYVGFTDQVWPERQQLIQKKRHGYE</sequence>
<accession>A0ABW1S2A0</accession>
<proteinExistence type="predicted"/>
<dbReference type="Proteomes" id="UP001596282">
    <property type="component" value="Unassembled WGS sequence"/>
</dbReference>
<gene>
    <name evidence="1" type="ORF">ACFP5Y_10115</name>
</gene>
<name>A0ABW1S2A0_9LACO</name>
<evidence type="ECO:0000313" key="1">
    <source>
        <dbReference type="EMBL" id="MFC6181577.1"/>
    </source>
</evidence>
<organism evidence="1 2">
    <name type="scientific">Lactiplantibacillus daowaiensis</name>
    <dbReference type="NCBI Taxonomy" id="2559918"/>
    <lineage>
        <taxon>Bacteria</taxon>
        <taxon>Bacillati</taxon>
        <taxon>Bacillota</taxon>
        <taxon>Bacilli</taxon>
        <taxon>Lactobacillales</taxon>
        <taxon>Lactobacillaceae</taxon>
        <taxon>Lactiplantibacillus</taxon>
    </lineage>
</organism>
<comment type="caution">
    <text evidence="1">The sequence shown here is derived from an EMBL/GenBank/DDBJ whole genome shotgun (WGS) entry which is preliminary data.</text>
</comment>
<evidence type="ECO:0000313" key="2">
    <source>
        <dbReference type="Proteomes" id="UP001596282"/>
    </source>
</evidence>
<dbReference type="RefSeq" id="WP_137628662.1">
    <property type="nucleotide sequence ID" value="NZ_BJDJ01000011.1"/>
</dbReference>
<reference evidence="2" key="1">
    <citation type="journal article" date="2019" name="Int. J. Syst. Evol. Microbiol.">
        <title>The Global Catalogue of Microorganisms (GCM) 10K type strain sequencing project: providing services to taxonomists for standard genome sequencing and annotation.</title>
        <authorList>
            <consortium name="The Broad Institute Genomics Platform"/>
            <consortium name="The Broad Institute Genome Sequencing Center for Infectious Disease"/>
            <person name="Wu L."/>
            <person name="Ma J."/>
        </authorList>
    </citation>
    <scope>NUCLEOTIDE SEQUENCE [LARGE SCALE GENOMIC DNA]</scope>
    <source>
        <strain evidence="2">CCM 8933</strain>
    </source>
</reference>
<protein>
    <submittedName>
        <fullName evidence="1">Acetyl-CoA carboxylase</fullName>
    </submittedName>
</protein>